<accession>A0A174HKB4</accession>
<proteinExistence type="predicted"/>
<dbReference type="Proteomes" id="UP000095409">
    <property type="component" value="Unassembled WGS sequence"/>
</dbReference>
<evidence type="ECO:0000256" key="1">
    <source>
        <dbReference type="SAM" id="MobiDB-lite"/>
    </source>
</evidence>
<evidence type="ECO:0000256" key="2">
    <source>
        <dbReference type="SAM" id="Phobius"/>
    </source>
</evidence>
<feature type="compositionally biased region" description="Acidic residues" evidence="1">
    <location>
        <begin position="1"/>
        <end position="13"/>
    </location>
</feature>
<feature type="compositionally biased region" description="Low complexity" evidence="1">
    <location>
        <begin position="14"/>
        <end position="24"/>
    </location>
</feature>
<reference evidence="3 4" key="1">
    <citation type="submission" date="2015-09" db="EMBL/GenBank/DDBJ databases">
        <authorList>
            <consortium name="Pathogen Informatics"/>
        </authorList>
    </citation>
    <scope>NUCLEOTIDE SEQUENCE [LARGE SCALE GENOMIC DNA]</scope>
    <source>
        <strain evidence="3 4">2789STDY5608837</strain>
    </source>
</reference>
<organism evidence="3 4">
    <name type="scientific">Blautia obeum</name>
    <dbReference type="NCBI Taxonomy" id="40520"/>
    <lineage>
        <taxon>Bacteria</taxon>
        <taxon>Bacillati</taxon>
        <taxon>Bacillota</taxon>
        <taxon>Clostridia</taxon>
        <taxon>Lachnospirales</taxon>
        <taxon>Lachnospiraceae</taxon>
        <taxon>Blautia</taxon>
    </lineage>
</organism>
<gene>
    <name evidence="3" type="ORF">ERS852394_02901</name>
</gene>
<keyword evidence="2" id="KW-0472">Membrane</keyword>
<keyword evidence="2" id="KW-1133">Transmembrane helix</keyword>
<dbReference type="AlphaFoldDB" id="A0A174HKB4"/>
<dbReference type="RefSeq" id="WP_055066607.1">
    <property type="nucleotide sequence ID" value="NZ_CYZD01000021.1"/>
</dbReference>
<evidence type="ECO:0000313" key="4">
    <source>
        <dbReference type="Proteomes" id="UP000095409"/>
    </source>
</evidence>
<keyword evidence="2" id="KW-0812">Transmembrane</keyword>
<feature type="transmembrane region" description="Helical" evidence="2">
    <location>
        <begin position="51"/>
        <end position="72"/>
    </location>
</feature>
<dbReference type="EMBL" id="CYZD01000021">
    <property type="protein sequence ID" value="CUO73560.1"/>
    <property type="molecule type" value="Genomic_DNA"/>
</dbReference>
<evidence type="ECO:0000313" key="3">
    <source>
        <dbReference type="EMBL" id="CUO73560.1"/>
    </source>
</evidence>
<protein>
    <submittedName>
        <fullName evidence="3">Uncharacterized protein</fullName>
    </submittedName>
</protein>
<feature type="region of interest" description="Disordered" evidence="1">
    <location>
        <begin position="1"/>
        <end position="32"/>
    </location>
</feature>
<sequence>MNETDLELTDTETLETTGTDSETTAGPEVSASPGYEAMTIQDYNHLAISSIPIGFLCGAIFMIIGFSLNGIVKIFKKV</sequence>
<name>A0A174HKB4_9FIRM</name>